<dbReference type="Gene3D" id="4.10.280.10">
    <property type="entry name" value="Helix-loop-helix DNA-binding domain"/>
    <property type="match status" value="1"/>
</dbReference>
<evidence type="ECO:0000313" key="8">
    <source>
        <dbReference type="EMBL" id="KAG6504679.1"/>
    </source>
</evidence>
<comment type="caution">
    <text evidence="8">The sequence shown here is derived from an EMBL/GenBank/DDBJ whole genome shotgun (WGS) entry which is preliminary data.</text>
</comment>
<keyword evidence="5" id="KW-0539">Nucleus</keyword>
<dbReference type="Pfam" id="PF00010">
    <property type="entry name" value="HLH"/>
    <property type="match status" value="1"/>
</dbReference>
<dbReference type="PROSITE" id="PS50888">
    <property type="entry name" value="BHLH"/>
    <property type="match status" value="1"/>
</dbReference>
<protein>
    <recommendedName>
        <fullName evidence="7">BHLH domain-containing protein</fullName>
    </recommendedName>
</protein>
<dbReference type="PANTHER" id="PTHR12565">
    <property type="entry name" value="STEROL REGULATORY ELEMENT-BINDING PROTEIN"/>
    <property type="match status" value="1"/>
</dbReference>
<keyword evidence="4" id="KW-0804">Transcription</keyword>
<sequence>MEKERFFGGGWKSAHAGLLPEVRAFALDEHLPHSFVGFGWEQPVHGQEAHAQQLESALSSLVSSPSSNAPDGNDSVVIRELIGRLGSICNSGNVSPSSRCHSAHASYYSTPLSSPPKLNLAGADHQRQRMLVNQVAAAPLTAPFLADQGFAERAARFSCFGAAEAGQLSRVSSRQSLAKEVAASYAMMAGSSSSPEASSASEKLTAVVAEHNARKRKAAPKGKGKAAAPSSSSAMDPPEASPKIESFIDASKLCELIPLPQEENSDSKRCKSAEAGGADKDAPVKPKTEQNSSDDGNAKPPEPPKDYIHVRARRGQATDSHSLAERVRREKISERMKLLQDLVPGCNKVTGKAVMLDEIINYVQSLQRQVEFLSMKLATLDPQLEFDTETLLSKEMHQVHVPLPQQVLFPLDMATSAFSLAQPPLKLAENPLDSMFSSLQLPPIDHVMMMHHFRHKFKSVENNLTDPKLAELVCSLPISGKTTFGMSFRPGSRRARRHHSPPELFEPSEPEAPKKIESCV</sequence>
<evidence type="ECO:0000256" key="1">
    <source>
        <dbReference type="ARBA" id="ARBA00004123"/>
    </source>
</evidence>
<reference evidence="8 9" key="1">
    <citation type="submission" date="2020-08" db="EMBL/GenBank/DDBJ databases">
        <title>Plant Genome Project.</title>
        <authorList>
            <person name="Zhang R.-G."/>
        </authorList>
    </citation>
    <scope>NUCLEOTIDE SEQUENCE [LARGE SCALE GENOMIC DNA]</scope>
    <source>
        <tissue evidence="8">Rhizome</tissue>
    </source>
</reference>
<comment type="similarity">
    <text evidence="2">Belongs to the bHLH protein family.</text>
</comment>
<dbReference type="PANTHER" id="PTHR12565:SF184">
    <property type="entry name" value="BHLH TRANSCRIPTION FACTOR"/>
    <property type="match status" value="1"/>
</dbReference>
<accession>A0A8J5GJ04</accession>
<feature type="compositionally biased region" description="Basic residues" evidence="6">
    <location>
        <begin position="213"/>
        <end position="224"/>
    </location>
</feature>
<dbReference type="GO" id="GO:0046983">
    <property type="term" value="F:protein dimerization activity"/>
    <property type="evidence" value="ECO:0007669"/>
    <property type="project" value="InterPro"/>
</dbReference>
<feature type="compositionally biased region" description="Basic and acidic residues" evidence="6">
    <location>
        <begin position="265"/>
        <end position="288"/>
    </location>
</feature>
<dbReference type="AlphaFoldDB" id="A0A8J5GJ04"/>
<dbReference type="InterPro" id="IPR011598">
    <property type="entry name" value="bHLH_dom"/>
</dbReference>
<proteinExistence type="inferred from homology"/>
<feature type="region of interest" description="Disordered" evidence="6">
    <location>
        <begin position="212"/>
        <end position="242"/>
    </location>
</feature>
<feature type="region of interest" description="Disordered" evidence="6">
    <location>
        <begin position="485"/>
        <end position="520"/>
    </location>
</feature>
<evidence type="ECO:0000259" key="7">
    <source>
        <dbReference type="PROSITE" id="PS50888"/>
    </source>
</evidence>
<evidence type="ECO:0000256" key="5">
    <source>
        <dbReference type="ARBA" id="ARBA00023242"/>
    </source>
</evidence>
<evidence type="ECO:0000313" key="9">
    <source>
        <dbReference type="Proteomes" id="UP000734854"/>
    </source>
</evidence>
<keyword evidence="9" id="KW-1185">Reference proteome</keyword>
<name>A0A8J5GJ04_ZINOF</name>
<feature type="compositionally biased region" description="Low complexity" evidence="6">
    <location>
        <begin position="225"/>
        <end position="238"/>
    </location>
</feature>
<dbReference type="SMART" id="SM00353">
    <property type="entry name" value="HLH"/>
    <property type="match status" value="1"/>
</dbReference>
<gene>
    <name evidence="8" type="ORF">ZIOFF_037015</name>
</gene>
<evidence type="ECO:0000256" key="6">
    <source>
        <dbReference type="SAM" id="MobiDB-lite"/>
    </source>
</evidence>
<feature type="domain" description="BHLH" evidence="7">
    <location>
        <begin position="316"/>
        <end position="366"/>
    </location>
</feature>
<dbReference type="InterPro" id="IPR024097">
    <property type="entry name" value="bHLH_ZIP_TF"/>
</dbReference>
<dbReference type="EMBL" id="JACMSC010000010">
    <property type="protein sequence ID" value="KAG6504679.1"/>
    <property type="molecule type" value="Genomic_DNA"/>
</dbReference>
<organism evidence="8 9">
    <name type="scientific">Zingiber officinale</name>
    <name type="common">Ginger</name>
    <name type="synonym">Amomum zingiber</name>
    <dbReference type="NCBI Taxonomy" id="94328"/>
    <lineage>
        <taxon>Eukaryota</taxon>
        <taxon>Viridiplantae</taxon>
        <taxon>Streptophyta</taxon>
        <taxon>Embryophyta</taxon>
        <taxon>Tracheophyta</taxon>
        <taxon>Spermatophyta</taxon>
        <taxon>Magnoliopsida</taxon>
        <taxon>Liliopsida</taxon>
        <taxon>Zingiberales</taxon>
        <taxon>Zingiberaceae</taxon>
        <taxon>Zingiber</taxon>
    </lineage>
</organism>
<feature type="region of interest" description="Disordered" evidence="6">
    <location>
        <begin position="258"/>
        <end position="306"/>
    </location>
</feature>
<evidence type="ECO:0000256" key="4">
    <source>
        <dbReference type="ARBA" id="ARBA00023163"/>
    </source>
</evidence>
<dbReference type="GO" id="GO:0005634">
    <property type="term" value="C:nucleus"/>
    <property type="evidence" value="ECO:0007669"/>
    <property type="project" value="UniProtKB-SubCell"/>
</dbReference>
<dbReference type="Proteomes" id="UP000734854">
    <property type="component" value="Unassembled WGS sequence"/>
</dbReference>
<feature type="compositionally biased region" description="Basic and acidic residues" evidence="6">
    <location>
        <begin position="511"/>
        <end position="520"/>
    </location>
</feature>
<dbReference type="FunFam" id="4.10.280.10:FF:000002">
    <property type="entry name" value="Basic helix-loop-helix transcription factor"/>
    <property type="match status" value="1"/>
</dbReference>
<dbReference type="InterPro" id="IPR036638">
    <property type="entry name" value="HLH_DNA-bd_sf"/>
</dbReference>
<comment type="subcellular location">
    <subcellularLocation>
        <location evidence="1">Nucleus</location>
    </subcellularLocation>
</comment>
<dbReference type="GO" id="GO:0003700">
    <property type="term" value="F:DNA-binding transcription factor activity"/>
    <property type="evidence" value="ECO:0007669"/>
    <property type="project" value="TreeGrafter"/>
</dbReference>
<evidence type="ECO:0000256" key="2">
    <source>
        <dbReference type="ARBA" id="ARBA00005510"/>
    </source>
</evidence>
<dbReference type="CDD" id="cd18919">
    <property type="entry name" value="bHLH_AtBPE_like"/>
    <property type="match status" value="1"/>
</dbReference>
<keyword evidence="3" id="KW-0805">Transcription regulation</keyword>
<dbReference type="SUPFAM" id="SSF47459">
    <property type="entry name" value="HLH, helix-loop-helix DNA-binding domain"/>
    <property type="match status" value="1"/>
</dbReference>
<evidence type="ECO:0000256" key="3">
    <source>
        <dbReference type="ARBA" id="ARBA00023015"/>
    </source>
</evidence>